<keyword evidence="3 7" id="KW-0812">Transmembrane</keyword>
<dbReference type="Pfam" id="PF03062">
    <property type="entry name" value="MBOAT"/>
    <property type="match status" value="1"/>
</dbReference>
<reference evidence="8 9" key="1">
    <citation type="journal article" date="2011" name="Proc. Natl. Acad. Sci. U.S.A.">
        <title>Comparative genomics of xylose-fermenting fungi for enhanced biofuel production.</title>
        <authorList>
            <person name="Wohlbach D.J."/>
            <person name="Kuo A."/>
            <person name="Sato T.K."/>
            <person name="Potts K.M."/>
            <person name="Salamov A.A."/>
            <person name="LaButti K.M."/>
            <person name="Sun H."/>
            <person name="Clum A."/>
            <person name="Pangilinan J.L."/>
            <person name="Lindquist E.A."/>
            <person name="Lucas S."/>
            <person name="Lapidus A."/>
            <person name="Jin M."/>
            <person name="Gunawan C."/>
            <person name="Balan V."/>
            <person name="Dale B.E."/>
            <person name="Jeffries T.W."/>
            <person name="Zinkel R."/>
            <person name="Barry K.W."/>
            <person name="Grigoriev I.V."/>
            <person name="Gasch A.P."/>
        </authorList>
    </citation>
    <scope>NUCLEOTIDE SEQUENCE [LARGE SCALE GENOMIC DNA]</scope>
    <source>
        <strain evidence="9">ATCC 10573 / BCRC 21748 / CBS 615 / JCM 9827 / NBRC 10315 / NRRL Y-1498 / VKM Y-70</strain>
    </source>
</reference>
<evidence type="ECO:0000256" key="1">
    <source>
        <dbReference type="ARBA" id="ARBA00004141"/>
    </source>
</evidence>
<evidence type="ECO:0000313" key="8">
    <source>
        <dbReference type="EMBL" id="EGV64903.1"/>
    </source>
</evidence>
<evidence type="ECO:0000256" key="2">
    <source>
        <dbReference type="ARBA" id="ARBA00022679"/>
    </source>
</evidence>
<dbReference type="Proteomes" id="UP000000707">
    <property type="component" value="Unassembled WGS sequence"/>
</dbReference>
<dbReference type="GO" id="GO:0003841">
    <property type="term" value="F:1-acylglycerol-3-phosphate O-acyltransferase activity"/>
    <property type="evidence" value="ECO:0007669"/>
    <property type="project" value="TreeGrafter"/>
</dbReference>
<organism evidence="9">
    <name type="scientific">Candida tenuis (strain ATCC 10573 / BCRC 21748 / CBS 615 / JCM 9827 / NBRC 10315 / NRRL Y-1498 / VKM Y-70)</name>
    <name type="common">Yeast</name>
    <name type="synonym">Yamadazyma tenuis</name>
    <dbReference type="NCBI Taxonomy" id="590646"/>
    <lineage>
        <taxon>Eukaryota</taxon>
        <taxon>Fungi</taxon>
        <taxon>Dikarya</taxon>
        <taxon>Ascomycota</taxon>
        <taxon>Saccharomycotina</taxon>
        <taxon>Pichiomycetes</taxon>
        <taxon>Debaryomycetaceae</taxon>
        <taxon>Yamadazyma</taxon>
    </lineage>
</organism>
<keyword evidence="9" id="KW-1185">Reference proteome</keyword>
<evidence type="ECO:0008006" key="10">
    <source>
        <dbReference type="Google" id="ProtNLM"/>
    </source>
</evidence>
<feature type="transmembrane region" description="Helical" evidence="7">
    <location>
        <begin position="94"/>
        <end position="112"/>
    </location>
</feature>
<dbReference type="eggNOG" id="KOG2704">
    <property type="taxonomic scope" value="Eukaryota"/>
</dbReference>
<gene>
    <name evidence="8" type="ORF">CANTEDRAFT_121068</name>
</gene>
<dbReference type="GO" id="GO:0016020">
    <property type="term" value="C:membrane"/>
    <property type="evidence" value="ECO:0007669"/>
    <property type="project" value="UniProtKB-SubCell"/>
</dbReference>
<evidence type="ECO:0000256" key="5">
    <source>
        <dbReference type="ARBA" id="ARBA00023136"/>
    </source>
</evidence>
<sequence length="596" mass="69550">MGIHWIQESILYVSEASGIDLANFKILLCTLLSFPFSGIYKRLPDHRYTMKNIYIVSVSSFYVFFILELYSGLASLMGASLGTYFITRYLRTDSMPWVNFVFLMLYLSYHHIREQFFSVYDPHVVDITGALMVMVMKLSSFGWSVHDGRNSKDLLTSYTKSRIIKKHPNLLPYLGYAFFYASLLTGPAFDYADYDRFIHNTLFEDVPESRRPGKRKRRIPRSGRAALKKTLQGFFWAFLFTQAPKFVTLEYVFQPEFVQQHGFIYRIFYLWVLYVSYRLKYYTIWLIAEGACILCGIGYNGYDSQTDSFKWDRVQNIDPWAFETGQNVHTCLEAWNMNTNKWLKHFIYMRLAKKGKKPGFKSTLATFATSAFWHGTRPGYYMTFIMGAFLQTVGKIFRRNFRPIFVDKDGNKSKAKPLYDVTCYFVTQLAFSFVTQPFAILEFSKSWHCWSTVNYYVIIGTALTFLVFRGPWSHQVTKFLSKYHMSAPKPIHRDSQFNKTESEKVARALNSYISRDRDLVDSPTLGVPSLDYLESFEGKDIDEELKELVETWYKFKETKGDLGLKVAYNNFVAEIQRIVSDTRAQASEVIDSKKQQ</sequence>
<feature type="transmembrane region" description="Helical" evidence="7">
    <location>
        <begin position="170"/>
        <end position="189"/>
    </location>
</feature>
<feature type="transmembrane region" description="Helical" evidence="7">
    <location>
        <begin position="453"/>
        <end position="472"/>
    </location>
</feature>
<feature type="transmembrane region" description="Helical" evidence="7">
    <location>
        <begin position="52"/>
        <end position="74"/>
    </location>
</feature>
<feature type="transmembrane region" description="Helical" evidence="7">
    <location>
        <begin position="124"/>
        <end position="145"/>
    </location>
</feature>
<keyword evidence="6" id="KW-0012">Acyltransferase</keyword>
<feature type="transmembrane region" description="Helical" evidence="7">
    <location>
        <begin position="379"/>
        <end position="397"/>
    </location>
</feature>
<feature type="transmembrane region" description="Helical" evidence="7">
    <location>
        <begin position="21"/>
        <end position="40"/>
    </location>
</feature>
<feature type="transmembrane region" description="Helical" evidence="7">
    <location>
        <begin position="284"/>
        <end position="302"/>
    </location>
</feature>
<evidence type="ECO:0000256" key="3">
    <source>
        <dbReference type="ARBA" id="ARBA00022692"/>
    </source>
</evidence>
<dbReference type="STRING" id="590646.G3B183"/>
<dbReference type="GO" id="GO:0030258">
    <property type="term" value="P:lipid modification"/>
    <property type="evidence" value="ECO:0007669"/>
    <property type="project" value="TreeGrafter"/>
</dbReference>
<keyword evidence="4 7" id="KW-1133">Transmembrane helix</keyword>
<proteinExistence type="predicted"/>
<evidence type="ECO:0000256" key="7">
    <source>
        <dbReference type="SAM" id="Phobius"/>
    </source>
</evidence>
<dbReference type="OrthoDB" id="286734at2759"/>
<keyword evidence="5 7" id="KW-0472">Membrane</keyword>
<dbReference type="GO" id="GO:0047184">
    <property type="term" value="F:1-acylglycerophosphocholine O-acyltransferase activity"/>
    <property type="evidence" value="ECO:0007669"/>
    <property type="project" value="TreeGrafter"/>
</dbReference>
<accession>G3B183</accession>
<dbReference type="PANTHER" id="PTHR13906:SF4">
    <property type="entry name" value="LYSOPHOSPHOLIPID ACYLTRANSFERASE 6"/>
    <property type="match status" value="1"/>
</dbReference>
<dbReference type="PANTHER" id="PTHR13906">
    <property type="entry name" value="PORCUPINE"/>
    <property type="match status" value="1"/>
</dbReference>
<dbReference type="GO" id="GO:0005783">
    <property type="term" value="C:endoplasmic reticulum"/>
    <property type="evidence" value="ECO:0007669"/>
    <property type="project" value="TreeGrafter"/>
</dbReference>
<evidence type="ECO:0000313" key="9">
    <source>
        <dbReference type="Proteomes" id="UP000000707"/>
    </source>
</evidence>
<feature type="transmembrane region" description="Helical" evidence="7">
    <location>
        <begin position="263"/>
        <end position="279"/>
    </location>
</feature>
<name>G3B183_CANTC</name>
<dbReference type="EMBL" id="GL996515">
    <property type="protein sequence ID" value="EGV64903.1"/>
    <property type="molecule type" value="Genomic_DNA"/>
</dbReference>
<dbReference type="AlphaFoldDB" id="G3B183"/>
<evidence type="ECO:0000256" key="4">
    <source>
        <dbReference type="ARBA" id="ARBA00022989"/>
    </source>
</evidence>
<protein>
    <recommendedName>
        <fullName evidence="10">MBOAT-domain-containing protein</fullName>
    </recommendedName>
</protein>
<feature type="transmembrane region" description="Helical" evidence="7">
    <location>
        <begin position="418"/>
        <end position="441"/>
    </location>
</feature>
<evidence type="ECO:0000256" key="6">
    <source>
        <dbReference type="ARBA" id="ARBA00023315"/>
    </source>
</evidence>
<keyword evidence="2" id="KW-0808">Transferase</keyword>
<comment type="subcellular location">
    <subcellularLocation>
        <location evidence="1">Membrane</location>
        <topology evidence="1">Multi-pass membrane protein</topology>
    </subcellularLocation>
</comment>
<dbReference type="InterPro" id="IPR049941">
    <property type="entry name" value="LPLAT_7/PORCN-like"/>
</dbReference>
<dbReference type="GO" id="GO:0046474">
    <property type="term" value="P:glycerophospholipid biosynthetic process"/>
    <property type="evidence" value="ECO:0007669"/>
    <property type="project" value="TreeGrafter"/>
</dbReference>
<dbReference type="InterPro" id="IPR004299">
    <property type="entry name" value="MBOAT_fam"/>
</dbReference>